<dbReference type="OrthoDB" id="9774644at2"/>
<dbReference type="Proteomes" id="UP000438699">
    <property type="component" value="Unassembled WGS sequence"/>
</dbReference>
<dbReference type="PROSITE" id="PS00550">
    <property type="entry name" value="HEMERYTHRINS"/>
    <property type="match status" value="1"/>
</dbReference>
<evidence type="ECO:0000259" key="6">
    <source>
        <dbReference type="Pfam" id="PF01814"/>
    </source>
</evidence>
<proteinExistence type="inferred from homology"/>
<evidence type="ECO:0000313" key="7">
    <source>
        <dbReference type="EMBL" id="KAB1442920.1"/>
    </source>
</evidence>
<keyword evidence="3" id="KW-0479">Metal-binding</keyword>
<keyword evidence="4" id="KW-0408">Iron</keyword>
<evidence type="ECO:0000256" key="4">
    <source>
        <dbReference type="ARBA" id="ARBA00023004"/>
    </source>
</evidence>
<evidence type="ECO:0000256" key="3">
    <source>
        <dbReference type="ARBA" id="ARBA00022723"/>
    </source>
</evidence>
<sequence length="160" mass="18953">MPSIQWEDTLAIGIYAIDRQHMDLLALVNEFLKAIAQKRGKDVVEKIVARLREYTVLHFHDEEAYMNEVRYPARGEHQMRHQELARAVKLFQRDLYKHRDVPVEQLRQFLKDWLINHILEQDMKIGKWVRAEEERRKIKAGEKEVPVQGEVPEDEGANEG</sequence>
<dbReference type="Pfam" id="PF01814">
    <property type="entry name" value="Hemerythrin"/>
    <property type="match status" value="1"/>
</dbReference>
<keyword evidence="2" id="KW-0561">Oxygen transport</keyword>
<dbReference type="GO" id="GO:0046872">
    <property type="term" value="F:metal ion binding"/>
    <property type="evidence" value="ECO:0007669"/>
    <property type="project" value="UniProtKB-KW"/>
</dbReference>
<keyword evidence="2" id="KW-0813">Transport</keyword>
<dbReference type="RefSeq" id="WP_151149110.1">
    <property type="nucleotide sequence ID" value="NZ_WAIE01000001.1"/>
</dbReference>
<dbReference type="CDD" id="cd12107">
    <property type="entry name" value="Hemerythrin"/>
    <property type="match status" value="1"/>
</dbReference>
<name>A0A6N6N3U6_9BACT</name>
<dbReference type="PANTHER" id="PTHR37164">
    <property type="entry name" value="BACTERIOHEMERYTHRIN"/>
    <property type="match status" value="1"/>
</dbReference>
<evidence type="ECO:0000256" key="1">
    <source>
        <dbReference type="ARBA" id="ARBA00010587"/>
    </source>
</evidence>
<dbReference type="SUPFAM" id="SSF47188">
    <property type="entry name" value="Hemerythrin-like"/>
    <property type="match status" value="1"/>
</dbReference>
<protein>
    <submittedName>
        <fullName evidence="7">Bacteriohemerythrin</fullName>
    </submittedName>
</protein>
<dbReference type="Gene3D" id="1.20.120.50">
    <property type="entry name" value="Hemerythrin-like"/>
    <property type="match status" value="1"/>
</dbReference>
<feature type="compositionally biased region" description="Acidic residues" evidence="5">
    <location>
        <begin position="151"/>
        <end position="160"/>
    </location>
</feature>
<dbReference type="NCBIfam" id="TIGR02481">
    <property type="entry name" value="hemeryth_dom"/>
    <property type="match status" value="1"/>
</dbReference>
<dbReference type="InterPro" id="IPR012312">
    <property type="entry name" value="Hemerythrin-like"/>
</dbReference>
<dbReference type="NCBIfam" id="NF033749">
    <property type="entry name" value="bact_hemeryth"/>
    <property type="match status" value="1"/>
</dbReference>
<evidence type="ECO:0000256" key="5">
    <source>
        <dbReference type="SAM" id="MobiDB-lite"/>
    </source>
</evidence>
<comment type="caution">
    <text evidence="7">The sequence shown here is derived from an EMBL/GenBank/DDBJ whole genome shotgun (WGS) entry which is preliminary data.</text>
</comment>
<dbReference type="EMBL" id="WAIE01000001">
    <property type="protein sequence ID" value="KAB1442920.1"/>
    <property type="molecule type" value="Genomic_DNA"/>
</dbReference>
<dbReference type="PANTHER" id="PTHR37164:SF1">
    <property type="entry name" value="BACTERIOHEMERYTHRIN"/>
    <property type="match status" value="1"/>
</dbReference>
<organism evidence="7 8">
    <name type="scientific">Pseudodesulfovibrio senegalensis</name>
    <dbReference type="NCBI Taxonomy" id="1721087"/>
    <lineage>
        <taxon>Bacteria</taxon>
        <taxon>Pseudomonadati</taxon>
        <taxon>Thermodesulfobacteriota</taxon>
        <taxon>Desulfovibrionia</taxon>
        <taxon>Desulfovibrionales</taxon>
        <taxon>Desulfovibrionaceae</taxon>
    </lineage>
</organism>
<comment type="similarity">
    <text evidence="1">Belongs to the hemerythrin family.</text>
</comment>
<keyword evidence="8" id="KW-1185">Reference proteome</keyword>
<dbReference type="GO" id="GO:0005344">
    <property type="term" value="F:oxygen carrier activity"/>
    <property type="evidence" value="ECO:0007669"/>
    <property type="project" value="UniProtKB-KW"/>
</dbReference>
<dbReference type="AlphaFoldDB" id="A0A6N6N3U6"/>
<evidence type="ECO:0000256" key="2">
    <source>
        <dbReference type="ARBA" id="ARBA00022621"/>
    </source>
</evidence>
<evidence type="ECO:0000313" key="8">
    <source>
        <dbReference type="Proteomes" id="UP000438699"/>
    </source>
</evidence>
<dbReference type="InterPro" id="IPR050669">
    <property type="entry name" value="Hemerythrin"/>
</dbReference>
<feature type="region of interest" description="Disordered" evidence="5">
    <location>
        <begin position="139"/>
        <end position="160"/>
    </location>
</feature>
<feature type="domain" description="Hemerythrin-like" evidence="6">
    <location>
        <begin position="13"/>
        <end position="128"/>
    </location>
</feature>
<reference evidence="7 8" key="1">
    <citation type="journal article" date="2017" name="Int. J. Syst. Evol. Microbiol.">
        <title>Desulfovibrio senegalensis sp. nov., a mesophilic sulfate reducer isolated from marine sediment.</title>
        <authorList>
            <person name="Thioye A."/>
            <person name="Gam Z.B.A."/>
            <person name="Mbengue M."/>
            <person name="Cayol J.L."/>
            <person name="Joseph-Bartoli M."/>
            <person name="Toure-Kane C."/>
            <person name="Labat M."/>
        </authorList>
    </citation>
    <scope>NUCLEOTIDE SEQUENCE [LARGE SCALE GENOMIC DNA]</scope>
    <source>
        <strain evidence="7 8">DSM 101509</strain>
    </source>
</reference>
<gene>
    <name evidence="7" type="ORF">F8A88_01200</name>
</gene>
<dbReference type="InterPro" id="IPR012827">
    <property type="entry name" value="Hemerythrin_metal-bd"/>
</dbReference>
<accession>A0A6N6N3U6</accession>
<dbReference type="InterPro" id="IPR016131">
    <property type="entry name" value="Haemerythrin_Fe_BS"/>
</dbReference>
<dbReference type="InterPro" id="IPR035938">
    <property type="entry name" value="Hemerythrin-like_sf"/>
</dbReference>